<dbReference type="EMBL" id="JAWDJW010010007">
    <property type="protein sequence ID" value="KAK3052051.1"/>
    <property type="molecule type" value="Genomic_DNA"/>
</dbReference>
<protein>
    <submittedName>
        <fullName evidence="1">Uncharacterized protein</fullName>
    </submittedName>
</protein>
<dbReference type="Proteomes" id="UP001186974">
    <property type="component" value="Unassembled WGS sequence"/>
</dbReference>
<evidence type="ECO:0000313" key="2">
    <source>
        <dbReference type="Proteomes" id="UP001186974"/>
    </source>
</evidence>
<evidence type="ECO:0000313" key="1">
    <source>
        <dbReference type="EMBL" id="KAK3052051.1"/>
    </source>
</evidence>
<gene>
    <name evidence="1" type="ORF">LTS18_012328</name>
</gene>
<feature type="non-terminal residue" evidence="1">
    <location>
        <position position="355"/>
    </location>
</feature>
<organism evidence="1 2">
    <name type="scientific">Coniosporium uncinatum</name>
    <dbReference type="NCBI Taxonomy" id="93489"/>
    <lineage>
        <taxon>Eukaryota</taxon>
        <taxon>Fungi</taxon>
        <taxon>Dikarya</taxon>
        <taxon>Ascomycota</taxon>
        <taxon>Pezizomycotina</taxon>
        <taxon>Dothideomycetes</taxon>
        <taxon>Dothideomycetes incertae sedis</taxon>
        <taxon>Coniosporium</taxon>
    </lineage>
</organism>
<sequence length="355" mass="39348">MDENAAEDLLFPRTTPRSIRNITRLRTETDNKRQPAVKDIIERLQGSSSKPIDLTHENTSDGDPLEALKHVSMKYLHFDSDVRPPYFGTFTRVQSPARLRRFFRNPFRREMPEADYDYDSEAEWEEPGEGEDINSEGEEDADSVEGDEDMEGFLDDDDAGDTAKRKLITTDLEPVSSGLCWEDSYGQCKSAIGLPGVVQWKDFAMGHLLGMAPHGCCRSYLIAMTEGHSGPIDPFSTAYWQSDPTPTASSLPLGDARPSTLNGQMNPPRLPLQARTNIVNGVNILTPRSNKASQAAAPPTHSHKRQVPPEVLAEFKAEVSGSDLTKIALIEHLKKKFPKVAKDAITNTLNTVAAR</sequence>
<proteinExistence type="predicted"/>
<name>A0ACC3CXH8_9PEZI</name>
<reference evidence="1" key="1">
    <citation type="submission" date="2024-09" db="EMBL/GenBank/DDBJ databases">
        <title>Black Yeasts Isolated from many extreme environments.</title>
        <authorList>
            <person name="Coleine C."/>
            <person name="Stajich J.E."/>
            <person name="Selbmann L."/>
        </authorList>
    </citation>
    <scope>NUCLEOTIDE SEQUENCE</scope>
    <source>
        <strain evidence="1">CCFEE 5737</strain>
    </source>
</reference>
<comment type="caution">
    <text evidence="1">The sequence shown here is derived from an EMBL/GenBank/DDBJ whole genome shotgun (WGS) entry which is preliminary data.</text>
</comment>
<keyword evidence="2" id="KW-1185">Reference proteome</keyword>
<accession>A0ACC3CXH8</accession>